<protein>
    <submittedName>
        <fullName evidence="4">Uncharacterized protein</fullName>
    </submittedName>
</protein>
<evidence type="ECO:0000256" key="3">
    <source>
        <dbReference type="SAM" id="MobiDB-lite"/>
    </source>
</evidence>
<feature type="compositionally biased region" description="Low complexity" evidence="3">
    <location>
        <begin position="267"/>
        <end position="281"/>
    </location>
</feature>
<dbReference type="PANTHER" id="PTHR15502:SF7">
    <property type="entry name" value="CALCINEURIN-BINDING PROTEIN CABIN-1"/>
    <property type="match status" value="1"/>
</dbReference>
<dbReference type="InterPro" id="IPR033053">
    <property type="entry name" value="Hir3/CABIN1"/>
</dbReference>
<keyword evidence="5" id="KW-1185">Reference proteome</keyword>
<name>D8R3D3_SELML</name>
<dbReference type="Gramene" id="EFJ33257">
    <property type="protein sequence ID" value="EFJ33257"/>
    <property type="gene ID" value="SELMODRAFT_406926"/>
</dbReference>
<sequence length="954" mass="104925">MPGGLSGLAFIRSTGVLAGNQRKDLVSRWTKGYCWKWASAPMLCNRTSSKCSGCLYRALPTLPSCAGVFLKPDDDPSLSPGSACSGDDEELRTWSPEESQELSGCAAALKQEDVKQDVKRLIPAAAAATALMFARECPAGELRAPCACCGRGHGKWISRRTAATSPTCITSWWSGPRNTVAGVWRFHGNRGAAQKIVVRRCEPRRFEDVSPRKEHRNKTEKRKKSAPIVLDPFQFCHAHASLEFPALRTSTRGCPSSRYRARGGEDATNTASAPSTLASPSGVTALKLSSGSGYFTSPAFVTETLISLRTCSGQKRELIDAIRVPCRELERHTRVASTGTPETPRVPWQHARWVRLSSLEKLDIAISQEGSEHKKHRNCLVFAQCQKKKLPSIFLIEEVPMLPTSCLSGTEKQHQRWMLEKEEAEQADTSQPGSCLQSLALSRNAPCGHMLPAQEVPSWTLQKCLSSALDSAKHAVVSDDAVPHPPVAAVGKCVPIGKCAREEKSLGDSRHCFMRETPAMRYISFPLVSLQSIRVFGSSRRATTLCVTPVCDLSTRVEADWSLRPAQKKRRCCKAGTFQAITQDPLSIKSQGVARRMEKLVEVLIAIGDETGCISVVKRFHPSHTRALHTKRVIEGKHHGTGISGMDSLEPAHPNLSFQRKRKLDVVPDTSKRKRGSKVEDSHAHERRSTRLRSLIKGEEAVADCPKSLTQPFIIDSSRLEVEVDPEASGIAPCVDGCLAYPASESSVSASEVTQFMQDSGLYHVGYGILERVSSSGIDWKEQSELLLELEMCTRHWGFSWPNYTWMLRLLLPSEASSSIMQLQHMPGYQVVGDWDQESNALPNSMPAGFSGFGFIALLHARKCLCLLQAQHTAIVLPHCKMWLSSSCTSLKLEIADGGQAGHRREVSGAHPHMHLEGISPYIRTLNVVKKGTLEQYATPPIRKKRGLVRSVLI</sequence>
<organism evidence="5">
    <name type="scientific">Selaginella moellendorffii</name>
    <name type="common">Spikemoss</name>
    <dbReference type="NCBI Taxonomy" id="88036"/>
    <lineage>
        <taxon>Eukaryota</taxon>
        <taxon>Viridiplantae</taxon>
        <taxon>Streptophyta</taxon>
        <taxon>Embryophyta</taxon>
        <taxon>Tracheophyta</taxon>
        <taxon>Lycopodiopsida</taxon>
        <taxon>Selaginellales</taxon>
        <taxon>Selaginellaceae</taxon>
        <taxon>Selaginella</taxon>
    </lineage>
</organism>
<dbReference type="HOGENOM" id="CLU_309146_0_0_1"/>
<reference evidence="4 5" key="1">
    <citation type="journal article" date="2011" name="Science">
        <title>The Selaginella genome identifies genetic changes associated with the evolution of vascular plants.</title>
        <authorList>
            <person name="Banks J.A."/>
            <person name="Nishiyama T."/>
            <person name="Hasebe M."/>
            <person name="Bowman J.L."/>
            <person name="Gribskov M."/>
            <person name="dePamphilis C."/>
            <person name="Albert V.A."/>
            <person name="Aono N."/>
            <person name="Aoyama T."/>
            <person name="Ambrose B.A."/>
            <person name="Ashton N.W."/>
            <person name="Axtell M.J."/>
            <person name="Barker E."/>
            <person name="Barker M.S."/>
            <person name="Bennetzen J.L."/>
            <person name="Bonawitz N.D."/>
            <person name="Chapple C."/>
            <person name="Cheng C."/>
            <person name="Correa L.G."/>
            <person name="Dacre M."/>
            <person name="DeBarry J."/>
            <person name="Dreyer I."/>
            <person name="Elias M."/>
            <person name="Engstrom E.M."/>
            <person name="Estelle M."/>
            <person name="Feng L."/>
            <person name="Finet C."/>
            <person name="Floyd S.K."/>
            <person name="Frommer W.B."/>
            <person name="Fujita T."/>
            <person name="Gramzow L."/>
            <person name="Gutensohn M."/>
            <person name="Harholt J."/>
            <person name="Hattori M."/>
            <person name="Heyl A."/>
            <person name="Hirai T."/>
            <person name="Hiwatashi Y."/>
            <person name="Ishikawa M."/>
            <person name="Iwata M."/>
            <person name="Karol K.G."/>
            <person name="Koehler B."/>
            <person name="Kolukisaoglu U."/>
            <person name="Kubo M."/>
            <person name="Kurata T."/>
            <person name="Lalonde S."/>
            <person name="Li K."/>
            <person name="Li Y."/>
            <person name="Litt A."/>
            <person name="Lyons E."/>
            <person name="Manning G."/>
            <person name="Maruyama T."/>
            <person name="Michael T.P."/>
            <person name="Mikami K."/>
            <person name="Miyazaki S."/>
            <person name="Morinaga S."/>
            <person name="Murata T."/>
            <person name="Mueller-Roeber B."/>
            <person name="Nelson D.R."/>
            <person name="Obara M."/>
            <person name="Oguri Y."/>
            <person name="Olmstead R.G."/>
            <person name="Onodera N."/>
            <person name="Petersen B.L."/>
            <person name="Pils B."/>
            <person name="Prigge M."/>
            <person name="Rensing S.A."/>
            <person name="Riano-Pachon D.M."/>
            <person name="Roberts A.W."/>
            <person name="Sato Y."/>
            <person name="Scheller H.V."/>
            <person name="Schulz B."/>
            <person name="Schulz C."/>
            <person name="Shakirov E.V."/>
            <person name="Shibagaki N."/>
            <person name="Shinohara N."/>
            <person name="Shippen D.E."/>
            <person name="Soerensen I."/>
            <person name="Sotooka R."/>
            <person name="Sugimoto N."/>
            <person name="Sugita M."/>
            <person name="Sumikawa N."/>
            <person name="Tanurdzic M."/>
            <person name="Theissen G."/>
            <person name="Ulvskov P."/>
            <person name="Wakazuki S."/>
            <person name="Weng J.K."/>
            <person name="Willats W.W."/>
            <person name="Wipf D."/>
            <person name="Wolf P.G."/>
            <person name="Yang L."/>
            <person name="Zimmer A.D."/>
            <person name="Zhu Q."/>
            <person name="Mitros T."/>
            <person name="Hellsten U."/>
            <person name="Loque D."/>
            <person name="Otillar R."/>
            <person name="Salamov A."/>
            <person name="Schmutz J."/>
            <person name="Shapiro H."/>
            <person name="Lindquist E."/>
            <person name="Lucas S."/>
            <person name="Rokhsar D."/>
            <person name="Grigoriev I.V."/>
        </authorList>
    </citation>
    <scope>NUCLEOTIDE SEQUENCE [LARGE SCALE GENOMIC DNA]</scope>
</reference>
<dbReference type="STRING" id="88036.D8R3D3"/>
<evidence type="ECO:0000256" key="2">
    <source>
        <dbReference type="ARBA" id="ARBA00023242"/>
    </source>
</evidence>
<dbReference type="PANTHER" id="PTHR15502">
    <property type="entry name" value="CALCINEURIN-BINDING PROTEIN CABIN 1-RELATED"/>
    <property type="match status" value="1"/>
</dbReference>
<gene>
    <name evidence="4" type="ORF">SELMODRAFT_406926</name>
</gene>
<dbReference type="Proteomes" id="UP000001514">
    <property type="component" value="Unassembled WGS sequence"/>
</dbReference>
<dbReference type="GO" id="GO:0005634">
    <property type="term" value="C:nucleus"/>
    <property type="evidence" value="ECO:0000318"/>
    <property type="project" value="GO_Central"/>
</dbReference>
<feature type="region of interest" description="Disordered" evidence="3">
    <location>
        <begin position="661"/>
        <end position="690"/>
    </location>
</feature>
<dbReference type="EMBL" id="GL377571">
    <property type="protein sequence ID" value="EFJ33257.1"/>
    <property type="molecule type" value="Genomic_DNA"/>
</dbReference>
<evidence type="ECO:0000256" key="1">
    <source>
        <dbReference type="ARBA" id="ARBA00004123"/>
    </source>
</evidence>
<dbReference type="GO" id="GO:0006325">
    <property type="term" value="P:chromatin organization"/>
    <property type="evidence" value="ECO:0007669"/>
    <property type="project" value="InterPro"/>
</dbReference>
<keyword evidence="2" id="KW-0539">Nucleus</keyword>
<feature type="region of interest" description="Disordered" evidence="3">
    <location>
        <begin position="250"/>
        <end position="281"/>
    </location>
</feature>
<evidence type="ECO:0000313" key="4">
    <source>
        <dbReference type="EMBL" id="EFJ33257.1"/>
    </source>
</evidence>
<feature type="compositionally biased region" description="Basic and acidic residues" evidence="3">
    <location>
        <begin position="677"/>
        <end position="689"/>
    </location>
</feature>
<accession>D8R3D3</accession>
<comment type="subcellular location">
    <subcellularLocation>
        <location evidence="1">Nucleus</location>
    </subcellularLocation>
</comment>
<dbReference type="AlphaFoldDB" id="D8R3D3"/>
<dbReference type="InParanoid" id="D8R3D3"/>
<evidence type="ECO:0000313" key="5">
    <source>
        <dbReference type="Proteomes" id="UP000001514"/>
    </source>
</evidence>
<dbReference type="KEGG" id="smo:SELMODRAFT_406926"/>
<proteinExistence type="predicted"/>